<dbReference type="AlphaFoldDB" id="A0A6J2X2R5"/>
<dbReference type="Pfam" id="PF05089">
    <property type="entry name" value="NAGLU"/>
    <property type="match status" value="1"/>
</dbReference>
<dbReference type="PANTHER" id="PTHR12872">
    <property type="entry name" value="ALPHA-N-ACETYLGLUCOSAMINIDASE"/>
    <property type="match status" value="1"/>
</dbReference>
<dbReference type="Proteomes" id="UP000504635">
    <property type="component" value="Unplaced"/>
</dbReference>
<reference evidence="7" key="1">
    <citation type="submission" date="2025-08" db="UniProtKB">
        <authorList>
            <consortium name="RefSeq"/>
        </authorList>
    </citation>
    <scope>IDENTIFICATION</scope>
    <source>
        <tissue evidence="7">Gonads</tissue>
    </source>
</reference>
<dbReference type="InterPro" id="IPR007781">
    <property type="entry name" value="NAGLU"/>
</dbReference>
<feature type="domain" description="Alpha-N-acetylglucosaminidase N-terminal" evidence="4">
    <location>
        <begin position="44"/>
        <end position="125"/>
    </location>
</feature>
<dbReference type="InterPro" id="IPR024732">
    <property type="entry name" value="NAGLU_C"/>
</dbReference>
<dbReference type="PANTHER" id="PTHR12872:SF1">
    <property type="entry name" value="ALPHA-N-ACETYLGLUCOSAMINIDASE"/>
    <property type="match status" value="1"/>
</dbReference>
<dbReference type="GO" id="GO:0016787">
    <property type="term" value="F:hydrolase activity"/>
    <property type="evidence" value="ECO:0007669"/>
    <property type="project" value="UniProtKB-KW"/>
</dbReference>
<protein>
    <submittedName>
        <fullName evidence="7">Alpha-N-acetylglucosaminidase-like isoform X2</fullName>
    </submittedName>
</protein>
<dbReference type="Gene3D" id="1.20.120.670">
    <property type="entry name" value="N-acetyl-b-d-glucoasminidase"/>
    <property type="match status" value="1"/>
</dbReference>
<name>A0A6J2X2R5_SITOR</name>
<evidence type="ECO:0000259" key="3">
    <source>
        <dbReference type="Pfam" id="PF05089"/>
    </source>
</evidence>
<proteinExistence type="predicted"/>
<evidence type="ECO:0000256" key="2">
    <source>
        <dbReference type="SAM" id="SignalP"/>
    </source>
</evidence>
<keyword evidence="2" id="KW-0732">Signal</keyword>
<dbReference type="InterPro" id="IPR024240">
    <property type="entry name" value="NAGLU_N"/>
</dbReference>
<dbReference type="Gene3D" id="3.20.20.80">
    <property type="entry name" value="Glycosidases"/>
    <property type="match status" value="1"/>
</dbReference>
<gene>
    <name evidence="7" type="primary">LOC115874512</name>
</gene>
<evidence type="ECO:0000313" key="6">
    <source>
        <dbReference type="Proteomes" id="UP000504635"/>
    </source>
</evidence>
<keyword evidence="1" id="KW-0378">Hydrolase</keyword>
<dbReference type="GeneID" id="115874512"/>
<dbReference type="Pfam" id="PF12972">
    <property type="entry name" value="NAGLU_C"/>
    <property type="match status" value="1"/>
</dbReference>
<dbReference type="InterPro" id="IPR029018">
    <property type="entry name" value="Hex-like_dom2"/>
</dbReference>
<keyword evidence="6" id="KW-1185">Reference proteome</keyword>
<dbReference type="InParanoid" id="A0A6J2X2R5"/>
<feature type="signal peptide" evidence="2">
    <location>
        <begin position="1"/>
        <end position="22"/>
    </location>
</feature>
<feature type="domain" description="Alpha-N-acetylglucosaminidase C-terminal" evidence="5">
    <location>
        <begin position="482"/>
        <end position="738"/>
    </location>
</feature>
<dbReference type="Gene3D" id="3.30.379.10">
    <property type="entry name" value="Chitobiase/beta-hexosaminidase domain 2-like"/>
    <property type="match status" value="1"/>
</dbReference>
<dbReference type="FunCoup" id="A0A6J2X2R5">
    <property type="interactions" value="212"/>
</dbReference>
<feature type="domain" description="Alpha-N-acetylglucosaminidase tim-barrel" evidence="3">
    <location>
        <begin position="139"/>
        <end position="473"/>
    </location>
</feature>
<dbReference type="OrthoDB" id="64736at2759"/>
<sequence length="806" mass="94020">MQPIWSVLLIVFIVFINHEAAAFKFEHTLGHIKTKTTSGVQKTAVENLIKRTIPDRYSEFTVIIDSDLVTDGKDLFKLVSTNDGKIQITGTTGVAAASGFNYYLKYFCNAHISWELSQLSLPSTLTSVNVTITFNDRYRYYQNVCTTSYSFVWWDWRQWEKHIDWIVLNSFNFVLAFNGQEAIWKRVYQKLNLTNTDIDEHFSGPAFLSWLRMGNLRGWGGPLSDSWHDRSLNLQHQILDRLRDFGVITILPAFAGHVPRAFHDLFPDTNMTLMAKWNNFADRFCCPYFIDPTEDIFQTIGKMFIEEQIAEYGTDHVYNCDSFNEMEPSSTDLTYLSNVGKSIFSAMRQADPEAIWVMQGWLFVHSLFFWTRSRAKALLTSVPKGQMIVLDLQSEQFPQYDRMEQYFGQPYIWCMLHNFGGTLGMYGSADIINTEVIKTRNSENSTMIGTGLTMEGINQNYVIYDLMSETAWRSEPANLSEWFRDYSRRRYGRQDNNVENAWEILKVTIYNFSGTERIRGHFAITRSPSLDITTWAWYKYKDLFDAWDYFLQSADNYKDSPGYLHDLVDLTRQVLQANGDIYYNKLILAFQNKNVTEFQQLATIFKEIFVDLENILGTNEAFLLGKWIDAAKKCANGSQEEKLFEYNARNQITLWGPFGEIMDYAVKQWSGVAEDYLYPRWNAYIDYMNYSLVHNTTFHHELTKTIIFLLYEEPFCFSNKEYPTEPTGDAIEIAREIQGKYWYTNHTDVLNKINMQIPARPKKSSLKYKNKTCKKSKDCPAKNKLSLRRFVSKMRDLDPLHSYFST</sequence>
<evidence type="ECO:0000256" key="1">
    <source>
        <dbReference type="ARBA" id="ARBA00022801"/>
    </source>
</evidence>
<dbReference type="InterPro" id="IPR024733">
    <property type="entry name" value="NAGLU_tim-barrel"/>
</dbReference>
<dbReference type="Pfam" id="PF12971">
    <property type="entry name" value="NAGLU_N"/>
    <property type="match status" value="1"/>
</dbReference>
<evidence type="ECO:0000259" key="5">
    <source>
        <dbReference type="Pfam" id="PF12972"/>
    </source>
</evidence>
<feature type="chain" id="PRO_5026832506" evidence="2">
    <location>
        <begin position="23"/>
        <end position="806"/>
    </location>
</feature>
<dbReference type="RefSeq" id="XP_030745526.1">
    <property type="nucleotide sequence ID" value="XM_030889666.1"/>
</dbReference>
<accession>A0A6J2X2R5</accession>
<evidence type="ECO:0000313" key="7">
    <source>
        <dbReference type="RefSeq" id="XP_030745526.1"/>
    </source>
</evidence>
<evidence type="ECO:0000259" key="4">
    <source>
        <dbReference type="Pfam" id="PF12971"/>
    </source>
</evidence>
<organism evidence="6 7">
    <name type="scientific">Sitophilus oryzae</name>
    <name type="common">Rice weevil</name>
    <name type="synonym">Curculio oryzae</name>
    <dbReference type="NCBI Taxonomy" id="7048"/>
    <lineage>
        <taxon>Eukaryota</taxon>
        <taxon>Metazoa</taxon>
        <taxon>Ecdysozoa</taxon>
        <taxon>Arthropoda</taxon>
        <taxon>Hexapoda</taxon>
        <taxon>Insecta</taxon>
        <taxon>Pterygota</taxon>
        <taxon>Neoptera</taxon>
        <taxon>Endopterygota</taxon>
        <taxon>Coleoptera</taxon>
        <taxon>Polyphaga</taxon>
        <taxon>Cucujiformia</taxon>
        <taxon>Curculionidae</taxon>
        <taxon>Dryophthorinae</taxon>
        <taxon>Sitophilus</taxon>
    </lineage>
</organism>